<proteinExistence type="inferred from homology"/>
<feature type="compositionally biased region" description="Polar residues" evidence="8">
    <location>
        <begin position="686"/>
        <end position="695"/>
    </location>
</feature>
<organism evidence="10 11">
    <name type="scientific">Tricholomella constricta</name>
    <dbReference type="NCBI Taxonomy" id="117010"/>
    <lineage>
        <taxon>Eukaryota</taxon>
        <taxon>Fungi</taxon>
        <taxon>Dikarya</taxon>
        <taxon>Basidiomycota</taxon>
        <taxon>Agaricomycotina</taxon>
        <taxon>Agaricomycetes</taxon>
        <taxon>Agaricomycetidae</taxon>
        <taxon>Agaricales</taxon>
        <taxon>Tricholomatineae</taxon>
        <taxon>Lyophyllaceae</taxon>
        <taxon>Tricholomella</taxon>
    </lineage>
</organism>
<dbReference type="PANTHER" id="PTHR13483:SF3">
    <property type="entry name" value="BOX C_D SNORNA PROTEIN 1"/>
    <property type="match status" value="1"/>
</dbReference>
<accession>A0A8H5HQW3</accession>
<keyword evidence="1" id="KW-0597">Phosphoprotein</keyword>
<feature type="region of interest" description="Disordered" evidence="8">
    <location>
        <begin position="620"/>
        <end position="671"/>
    </location>
</feature>
<evidence type="ECO:0000313" key="11">
    <source>
        <dbReference type="Proteomes" id="UP000565441"/>
    </source>
</evidence>
<sequence>MAKTRQVDRLLLDRLVDGATTLSPGSYSSVHITLAPSDYQSLTPHLTPLLSQLLTGLIPLGTLHLLNLSTTIQTLPTELTLTGFQVLSTLPDEGSITAQKPAHSLTASLSLKAAAVPLLNRKKTDPATKKALWSLSSPATPKIDAEALLTPADKARPVPTCEPVNPSASRRKKACKGCSCGLADLEDEERKASKVVFLDGSIDGEAKAISQDERERLIQAANAAPKATSSCGSCFLGDAFRSRDATEEKSAFRIHKSTFMADIFAPQDSIQPEASTSASTSTSTSLPDPARQLCSICNHRYSIYNCPRCSTRTCSLLCSTGHKAATGCTGERDKAAYVPMNKYGWGTMMNDYVYLEEVGRRVGDWGKEIVRGGYGIQGAGASRGWGRGGDVRGRGRGRGRGRTGGNTKRDLLKMQLEARDIDMDVLPVGMERHKLNQSYWESKSRTAFLTIEFKIHPPRDPLKPSSQPLGPPYVLLTHRNTINNSLLTLTRQVAERALSKKEGAAPAWIRRILQPDPDDPNSFTPPDFVMTAQLDPRAAVYPISQQRAAYYRLDPSETLAVLLRNTHFVEFPTIEVWEEFKGTVVDVQGAVTEVLEDEEPRPKRRKLTAKAGKRAIDGLLGGYGTEDEDEQKPQSSLALLGGYTGSDDEDENEDAGVDEDALGDTDDEVEIDPAVLLELMRQAQGSERWTGNLEGNNEVDWGASGDEDEPE</sequence>
<dbReference type="GO" id="GO:0000492">
    <property type="term" value="P:box C/D snoRNP assembly"/>
    <property type="evidence" value="ECO:0007669"/>
    <property type="project" value="TreeGrafter"/>
</dbReference>
<evidence type="ECO:0000256" key="3">
    <source>
        <dbReference type="ARBA" id="ARBA00022771"/>
    </source>
</evidence>
<reference evidence="10 11" key="1">
    <citation type="journal article" date="2020" name="ISME J.">
        <title>Uncovering the hidden diversity of litter-decomposition mechanisms in mushroom-forming fungi.</title>
        <authorList>
            <person name="Floudas D."/>
            <person name="Bentzer J."/>
            <person name="Ahren D."/>
            <person name="Johansson T."/>
            <person name="Persson P."/>
            <person name="Tunlid A."/>
        </authorList>
    </citation>
    <scope>NUCLEOTIDE SEQUENCE [LARGE SCALE GENOMIC DNA]</scope>
    <source>
        <strain evidence="10 11">CBS 661.87</strain>
    </source>
</reference>
<dbReference type="SUPFAM" id="SSF144232">
    <property type="entry name" value="HIT/MYND zinc finger-like"/>
    <property type="match status" value="1"/>
</dbReference>
<dbReference type="PROSITE" id="PS51083">
    <property type="entry name" value="ZF_HIT"/>
    <property type="match status" value="1"/>
</dbReference>
<evidence type="ECO:0000256" key="4">
    <source>
        <dbReference type="ARBA" id="ARBA00022833"/>
    </source>
</evidence>
<protein>
    <recommendedName>
        <fullName evidence="9">HIT-type domain-containing protein</fullName>
    </recommendedName>
</protein>
<gene>
    <name evidence="10" type="ORF">D9615_000142</name>
</gene>
<evidence type="ECO:0000256" key="8">
    <source>
        <dbReference type="SAM" id="MobiDB-lite"/>
    </source>
</evidence>
<feature type="region of interest" description="Disordered" evidence="8">
    <location>
        <begin position="385"/>
        <end position="407"/>
    </location>
</feature>
<comment type="caution">
    <text evidence="10">The sequence shown here is derived from an EMBL/GenBank/DDBJ whole genome shotgun (WGS) entry which is preliminary data.</text>
</comment>
<evidence type="ECO:0000259" key="9">
    <source>
        <dbReference type="PROSITE" id="PS51083"/>
    </source>
</evidence>
<comment type="function">
    <text evidence="5">Required for box C/D snoRNAs accumulation involved in snoRNA processing, snoRNA transport to the nucleolus and ribosome biogenesis.</text>
</comment>
<feature type="compositionally biased region" description="Acidic residues" evidence="8">
    <location>
        <begin position="646"/>
        <end position="671"/>
    </location>
</feature>
<dbReference type="Proteomes" id="UP000565441">
    <property type="component" value="Unassembled WGS sequence"/>
</dbReference>
<dbReference type="Pfam" id="PF25790">
    <property type="entry name" value="BCD1"/>
    <property type="match status" value="1"/>
</dbReference>
<dbReference type="GO" id="GO:0048254">
    <property type="term" value="P:snoRNA localization"/>
    <property type="evidence" value="ECO:0007669"/>
    <property type="project" value="TreeGrafter"/>
</dbReference>
<dbReference type="CDD" id="cd23023">
    <property type="entry name" value="zf-HIT_BCD1"/>
    <property type="match status" value="1"/>
</dbReference>
<feature type="region of interest" description="Disordered" evidence="8">
    <location>
        <begin position="686"/>
        <end position="711"/>
    </location>
</feature>
<dbReference type="Pfam" id="PF05093">
    <property type="entry name" value="CIAPIN1"/>
    <property type="match status" value="1"/>
</dbReference>
<dbReference type="GO" id="GO:0005634">
    <property type="term" value="C:nucleus"/>
    <property type="evidence" value="ECO:0007669"/>
    <property type="project" value="TreeGrafter"/>
</dbReference>
<name>A0A8H5HQW3_9AGAR</name>
<evidence type="ECO:0000313" key="10">
    <source>
        <dbReference type="EMBL" id="KAF5387914.1"/>
    </source>
</evidence>
<keyword evidence="4" id="KW-0862">Zinc</keyword>
<dbReference type="InterPro" id="IPR007529">
    <property type="entry name" value="Znf_HIT"/>
</dbReference>
<evidence type="ECO:0000256" key="1">
    <source>
        <dbReference type="ARBA" id="ARBA00022553"/>
    </source>
</evidence>
<dbReference type="GO" id="GO:0008270">
    <property type="term" value="F:zinc ion binding"/>
    <property type="evidence" value="ECO:0007669"/>
    <property type="project" value="UniProtKB-UniRule"/>
</dbReference>
<dbReference type="GO" id="GO:0070761">
    <property type="term" value="C:pre-snoRNP complex"/>
    <property type="evidence" value="ECO:0007669"/>
    <property type="project" value="TreeGrafter"/>
</dbReference>
<feature type="domain" description="HIT-type" evidence="9">
    <location>
        <begin position="294"/>
        <end position="328"/>
    </location>
</feature>
<dbReference type="Gene3D" id="3.30.60.190">
    <property type="match status" value="1"/>
</dbReference>
<dbReference type="InterPro" id="IPR057721">
    <property type="entry name" value="BCD1_alpha/beta"/>
</dbReference>
<keyword evidence="11" id="KW-1185">Reference proteome</keyword>
<dbReference type="InterPro" id="IPR046408">
    <property type="entry name" value="CIAPIN1"/>
</dbReference>
<dbReference type="GO" id="GO:0000463">
    <property type="term" value="P:maturation of LSU-rRNA from tricistronic rRNA transcript (SSU-rRNA, 5.8S rRNA, LSU-rRNA)"/>
    <property type="evidence" value="ECO:0007669"/>
    <property type="project" value="TreeGrafter"/>
</dbReference>
<dbReference type="PANTHER" id="PTHR13483">
    <property type="entry name" value="BOX C_D SNORNA PROTEIN 1-RELATED"/>
    <property type="match status" value="1"/>
</dbReference>
<comment type="similarity">
    <text evidence="6">Belongs to the BCD1 family.</text>
</comment>
<dbReference type="InterPro" id="IPR051639">
    <property type="entry name" value="BCD1"/>
</dbReference>
<keyword evidence="2" id="KW-0479">Metal-binding</keyword>
<dbReference type="Pfam" id="PF04438">
    <property type="entry name" value="zf-HIT"/>
    <property type="match status" value="1"/>
</dbReference>
<keyword evidence="3 7" id="KW-0863">Zinc-finger</keyword>
<evidence type="ECO:0000256" key="5">
    <source>
        <dbReference type="ARBA" id="ARBA00049598"/>
    </source>
</evidence>
<dbReference type="EMBL" id="JAACJP010000001">
    <property type="protein sequence ID" value="KAF5387914.1"/>
    <property type="molecule type" value="Genomic_DNA"/>
</dbReference>
<dbReference type="AlphaFoldDB" id="A0A8H5HQW3"/>
<evidence type="ECO:0000256" key="6">
    <source>
        <dbReference type="ARBA" id="ARBA00049654"/>
    </source>
</evidence>
<dbReference type="OrthoDB" id="272357at2759"/>
<evidence type="ECO:0000256" key="2">
    <source>
        <dbReference type="ARBA" id="ARBA00022723"/>
    </source>
</evidence>
<evidence type="ECO:0000256" key="7">
    <source>
        <dbReference type="PROSITE-ProRule" id="PRU00453"/>
    </source>
</evidence>